<dbReference type="Gene3D" id="2.40.50.140">
    <property type="entry name" value="Nucleic acid-binding proteins"/>
    <property type="match status" value="1"/>
</dbReference>
<dbReference type="PANTHER" id="PTHR46425:SF1">
    <property type="entry name" value="TRANSCRIPTION TERMINATION FACTOR RHO"/>
    <property type="match status" value="1"/>
</dbReference>
<dbReference type="Pfam" id="PF00006">
    <property type="entry name" value="ATP-synt_ab"/>
    <property type="match status" value="1"/>
</dbReference>
<feature type="binding site" evidence="9">
    <location>
        <begin position="227"/>
        <end position="232"/>
    </location>
    <ligand>
        <name>ATP</name>
        <dbReference type="ChEBI" id="CHEBI:30616"/>
    </ligand>
</feature>
<feature type="domain" description="Rho RNA-BD" evidence="13">
    <location>
        <begin position="97"/>
        <end position="172"/>
    </location>
</feature>
<dbReference type="InterPro" id="IPR012340">
    <property type="entry name" value="NA-bd_OB-fold"/>
</dbReference>
<feature type="compositionally biased region" description="Basic and acidic residues" evidence="12">
    <location>
        <begin position="1"/>
        <end position="12"/>
    </location>
</feature>
<evidence type="ECO:0000313" key="15">
    <source>
        <dbReference type="Proteomes" id="UP000260363"/>
    </source>
</evidence>
<dbReference type="InterPro" id="IPR003593">
    <property type="entry name" value="AAA+_ATPase"/>
</dbReference>
<dbReference type="GO" id="GO:0005829">
    <property type="term" value="C:cytosol"/>
    <property type="evidence" value="ECO:0007669"/>
    <property type="project" value="UniProtKB-ARBA"/>
</dbReference>
<accession>A0A097KIC0</accession>
<dbReference type="PROSITE" id="PS51856">
    <property type="entry name" value="RHO_RNA_BD"/>
    <property type="match status" value="1"/>
</dbReference>
<dbReference type="SUPFAM" id="SSF68912">
    <property type="entry name" value="Rho N-terminal domain-like"/>
    <property type="match status" value="1"/>
</dbReference>
<dbReference type="SUPFAM" id="SSF52540">
    <property type="entry name" value="P-loop containing nucleoside triphosphate hydrolases"/>
    <property type="match status" value="1"/>
</dbReference>
<dbReference type="AlphaFoldDB" id="A0A097KIC0"/>
<dbReference type="SMART" id="SM00959">
    <property type="entry name" value="Rho_N"/>
    <property type="match status" value="1"/>
</dbReference>
<keyword evidence="3 9" id="KW-0378">Hydrolase</keyword>
<feature type="region of interest" description="Disordered" evidence="12">
    <location>
        <begin position="1"/>
        <end position="41"/>
    </location>
</feature>
<evidence type="ECO:0000256" key="9">
    <source>
        <dbReference type="HAMAP-Rule" id="MF_01884"/>
    </source>
</evidence>
<evidence type="ECO:0000256" key="1">
    <source>
        <dbReference type="ARBA" id="ARBA00022472"/>
    </source>
</evidence>
<evidence type="ECO:0000256" key="4">
    <source>
        <dbReference type="ARBA" id="ARBA00022806"/>
    </source>
</evidence>
<dbReference type="Gene3D" id="3.40.50.300">
    <property type="entry name" value="P-loop containing nucleotide triphosphate hydrolases"/>
    <property type="match status" value="1"/>
</dbReference>
<dbReference type="NCBIfam" id="TIGR00767">
    <property type="entry name" value="rho"/>
    <property type="match status" value="1"/>
</dbReference>
<evidence type="ECO:0000313" key="14">
    <source>
        <dbReference type="EMBL" id="AJR10844.1"/>
    </source>
</evidence>
<keyword evidence="4 9" id="KW-0347">Helicase</keyword>
<keyword evidence="2 9" id="KW-0547">Nucleotide-binding</keyword>
<comment type="caution">
    <text evidence="9">Lacks conserved residue(s) required for the propagation of feature annotation.</text>
</comment>
<dbReference type="GO" id="GO:0005524">
    <property type="term" value="F:ATP binding"/>
    <property type="evidence" value="ECO:0007669"/>
    <property type="project" value="UniProtKB-UniRule"/>
</dbReference>
<dbReference type="InterPro" id="IPR011112">
    <property type="entry name" value="Rho-like_N"/>
</dbReference>
<dbReference type="SMART" id="SM00357">
    <property type="entry name" value="CSP"/>
    <property type="match status" value="1"/>
</dbReference>
<dbReference type="InterPro" id="IPR036269">
    <property type="entry name" value="Rho_N_sf"/>
</dbReference>
<dbReference type="InterPro" id="IPR000194">
    <property type="entry name" value="ATPase_F1/V1/A1_a/bsu_nucl-bd"/>
</dbReference>
<dbReference type="GO" id="GO:0003723">
    <property type="term" value="F:RNA binding"/>
    <property type="evidence" value="ECO:0007669"/>
    <property type="project" value="UniProtKB-UniRule"/>
</dbReference>
<dbReference type="EC" id="3.6.4.-" evidence="9 10"/>
<comment type="function">
    <text evidence="9">Facilitates transcription termination by a mechanism that involves Rho binding to the nascent RNA, activation of Rho's RNA-dependent ATPase activity, and release of the mRNA from the DNA template.</text>
</comment>
<comment type="subunit">
    <text evidence="9">Homohexamer. The homohexamer assembles into an open ring structure.</text>
</comment>
<dbReference type="Pfam" id="PF07497">
    <property type="entry name" value="Rho_RNA_bind"/>
    <property type="match status" value="1"/>
</dbReference>
<dbReference type="InterPro" id="IPR004665">
    <property type="entry name" value="Term_rho"/>
</dbReference>
<feature type="binding site" evidence="9">
    <location>
        <begin position="215"/>
        <end position="220"/>
    </location>
    <ligand>
        <name>ATP</name>
        <dbReference type="ChEBI" id="CHEBI:30616"/>
    </ligand>
</feature>
<dbReference type="GeneID" id="1246143"/>
<dbReference type="STRING" id="83560.NC80_03915"/>
<keyword evidence="5 9" id="KW-0067">ATP-binding</keyword>
<evidence type="ECO:0000256" key="7">
    <source>
        <dbReference type="ARBA" id="ARBA00023015"/>
    </source>
</evidence>
<dbReference type="KEGG" id="cmm:NC80_03915"/>
<sequence>MKEESPAEVLHKVKEHKRREGPLPLGKEGSEDSAVATEEKEAPRPVAVTKIAKLQRMGINELNVLARQYGVKNVGSLTKSQVVFEIVKAKSERPDEFLIGEGVLEVLPDGFGFLRSPTYNYLPSAEDIYVSPAQIRRFDLKKGDTIVGTIRSPKEKEKYFALLKVDKINGSTPDKAKERVLFENLTPLHPNERLIMEMGKENLAERVLDLTAPIGKGQRGLIVAPPRSGKTVILQSIAHAIAVNNPDAELIVLLIDERPEEVTDMIRQVRGEVVASTFDEQPDRHIQVAEMVIEKARRLVEHGKDVVILLDSITRLARAYNTVQPHSGKILTGGVDASALHKPKRFFGAARNIEGGGSLTILATALIDTGSRMDEVIFEEFKGTGNMELVLDRHLSDRRIYPAIDLIKSGTRKEELLYHPGELEKVRLFRQAIAGLTAIDAMQLLLGRLKKTNSNTEFLLSLKD</sequence>
<evidence type="ECO:0000259" key="13">
    <source>
        <dbReference type="PROSITE" id="PS51856"/>
    </source>
</evidence>
<dbReference type="KEGG" id="cmx:DNC_03945"/>
<feature type="binding site" evidence="9">
    <location>
        <position position="258"/>
    </location>
    <ligand>
        <name>ATP</name>
        <dbReference type="ChEBI" id="CHEBI:30616"/>
    </ligand>
</feature>
<evidence type="ECO:0000256" key="8">
    <source>
        <dbReference type="ARBA" id="ARBA00023163"/>
    </source>
</evidence>
<keyword evidence="6 9" id="KW-0694">RNA-binding</keyword>
<evidence type="ECO:0000256" key="12">
    <source>
        <dbReference type="SAM" id="MobiDB-lite"/>
    </source>
</evidence>
<evidence type="ECO:0000256" key="5">
    <source>
        <dbReference type="ARBA" id="ARBA00022840"/>
    </source>
</evidence>
<dbReference type="Proteomes" id="UP000260363">
    <property type="component" value="Chromosome"/>
</dbReference>
<evidence type="ECO:0000256" key="11">
    <source>
        <dbReference type="PROSITE-ProRule" id="PRU01203"/>
    </source>
</evidence>
<dbReference type="NCBIfam" id="NF006886">
    <property type="entry name" value="PRK09376.1"/>
    <property type="match status" value="1"/>
</dbReference>
<dbReference type="PANTHER" id="PTHR46425">
    <property type="entry name" value="TRANSCRIPTION TERMINATION FACTOR RHO"/>
    <property type="match status" value="1"/>
</dbReference>
<dbReference type="InterPro" id="IPR041703">
    <property type="entry name" value="Rho_factor_ATP-bd"/>
</dbReference>
<dbReference type="SUPFAM" id="SSF50249">
    <property type="entry name" value="Nucleic acid-binding proteins"/>
    <property type="match status" value="1"/>
</dbReference>
<gene>
    <name evidence="9" type="primary">rho</name>
    <name evidence="14" type="ORF">BD36_04175</name>
</gene>
<protein>
    <recommendedName>
        <fullName evidence="9 10">Transcription termination factor Rho</fullName>
        <ecNumber evidence="9 10">3.6.4.-</ecNumber>
    </recommendedName>
    <alternativeName>
        <fullName evidence="9">ATP-dependent helicase Rho</fullName>
    </alternativeName>
</protein>
<evidence type="ECO:0000256" key="10">
    <source>
        <dbReference type="NCBIfam" id="TIGR00767"/>
    </source>
</evidence>
<keyword evidence="8 9" id="KW-0804">Transcription</keyword>
<proteinExistence type="inferred from homology"/>
<dbReference type="GO" id="GO:0008186">
    <property type="term" value="F:ATP-dependent activity, acting on RNA"/>
    <property type="evidence" value="ECO:0007669"/>
    <property type="project" value="UniProtKB-UniRule"/>
</dbReference>
<dbReference type="PATRIC" id="fig|243161.6.peg.832"/>
<evidence type="ECO:0000256" key="3">
    <source>
        <dbReference type="ARBA" id="ARBA00022801"/>
    </source>
</evidence>
<name>A0A097KIC0_CHLMR</name>
<dbReference type="InterPro" id="IPR011113">
    <property type="entry name" value="Rho_RNA-bd"/>
</dbReference>
<dbReference type="RefSeq" id="WP_010231507.1">
    <property type="nucleotide sequence ID" value="NZ_CP007217.1"/>
</dbReference>
<keyword evidence="1 9" id="KW-0806">Transcription termination</keyword>
<dbReference type="EMBL" id="CP007217">
    <property type="protein sequence ID" value="AJR10844.1"/>
    <property type="molecule type" value="Genomic_DNA"/>
</dbReference>
<organism evidence="14 15">
    <name type="scientific">Chlamydia muridarum</name>
    <dbReference type="NCBI Taxonomy" id="83560"/>
    <lineage>
        <taxon>Bacteria</taxon>
        <taxon>Pseudomonadati</taxon>
        <taxon>Chlamydiota</taxon>
        <taxon>Chlamydiia</taxon>
        <taxon>Chlamydiales</taxon>
        <taxon>Chlamydiaceae</taxon>
        <taxon>Chlamydia/Chlamydophila group</taxon>
        <taxon>Chlamydia</taxon>
    </lineage>
</organism>
<dbReference type="CDD" id="cd04459">
    <property type="entry name" value="Rho_CSD"/>
    <property type="match status" value="1"/>
</dbReference>
<dbReference type="HAMAP" id="MF_01884">
    <property type="entry name" value="Rho"/>
    <property type="match status" value="1"/>
</dbReference>
<dbReference type="Pfam" id="PF07498">
    <property type="entry name" value="Rho_N"/>
    <property type="match status" value="1"/>
</dbReference>
<dbReference type="GO" id="GO:0004386">
    <property type="term" value="F:helicase activity"/>
    <property type="evidence" value="ECO:0007669"/>
    <property type="project" value="UniProtKB-UniRule"/>
</dbReference>
<dbReference type="InterPro" id="IPR027417">
    <property type="entry name" value="P-loop_NTPase"/>
</dbReference>
<dbReference type="GO" id="GO:0006353">
    <property type="term" value="P:DNA-templated transcription termination"/>
    <property type="evidence" value="ECO:0007669"/>
    <property type="project" value="UniProtKB-UniRule"/>
</dbReference>
<evidence type="ECO:0000256" key="2">
    <source>
        <dbReference type="ARBA" id="ARBA00022741"/>
    </source>
</evidence>
<keyword evidence="7 9" id="KW-0805">Transcription regulation</keyword>
<dbReference type="KEGG" id="cmg:NC81_03940"/>
<reference evidence="14 15" key="1">
    <citation type="submission" date="2014-02" db="EMBL/GenBank/DDBJ databases">
        <authorList>
            <person name="Chen C."/>
            <person name="Conrad T.A."/>
            <person name="Zhou Z."/>
            <person name="Lai Z."/>
            <person name="Zhong G."/>
        </authorList>
    </citation>
    <scope>NUCLEOTIDE SEQUENCE [LARGE SCALE GENOMIC DNA]</scope>
    <source>
        <strain evidence="14 15">Nigg3-28</strain>
    </source>
</reference>
<comment type="similarity">
    <text evidence="9 11">Belongs to the Rho family.</text>
</comment>
<evidence type="ECO:0000256" key="6">
    <source>
        <dbReference type="ARBA" id="ARBA00022884"/>
    </source>
</evidence>
<dbReference type="InterPro" id="IPR011129">
    <property type="entry name" value="CSD"/>
</dbReference>
<dbReference type="GO" id="GO:0016787">
    <property type="term" value="F:hydrolase activity"/>
    <property type="evidence" value="ECO:0007669"/>
    <property type="project" value="UniProtKB-KW"/>
</dbReference>
<dbReference type="CDD" id="cd01128">
    <property type="entry name" value="rho_factor_C"/>
    <property type="match status" value="1"/>
</dbReference>
<dbReference type="SMART" id="SM00382">
    <property type="entry name" value="AAA"/>
    <property type="match status" value="1"/>
</dbReference>